<accession>A0A8H7U4B1</accession>
<comment type="caution">
    <text evidence="2">The sequence shown here is derived from an EMBL/GenBank/DDBJ whole genome shotgun (WGS) entry which is preliminary data.</text>
</comment>
<evidence type="ECO:0000256" key="1">
    <source>
        <dbReference type="SAM" id="MobiDB-lite"/>
    </source>
</evidence>
<evidence type="ECO:0000313" key="3">
    <source>
        <dbReference type="Proteomes" id="UP000639403"/>
    </source>
</evidence>
<feature type="region of interest" description="Disordered" evidence="1">
    <location>
        <begin position="214"/>
        <end position="245"/>
    </location>
</feature>
<reference evidence="2" key="1">
    <citation type="submission" date="2020-11" db="EMBL/GenBank/DDBJ databases">
        <authorList>
            <person name="Koelle M."/>
            <person name="Horta M.A.C."/>
            <person name="Nowrousian M."/>
            <person name="Ohm R.A."/>
            <person name="Benz P."/>
            <person name="Pilgard A."/>
        </authorList>
    </citation>
    <scope>NUCLEOTIDE SEQUENCE</scope>
    <source>
        <strain evidence="2">FPRL280</strain>
    </source>
</reference>
<dbReference type="EMBL" id="JADOXO010000036">
    <property type="protein sequence ID" value="KAF9817938.1"/>
    <property type="molecule type" value="Genomic_DNA"/>
</dbReference>
<feature type="region of interest" description="Disordered" evidence="1">
    <location>
        <begin position="330"/>
        <end position="383"/>
    </location>
</feature>
<evidence type="ECO:0000313" key="2">
    <source>
        <dbReference type="EMBL" id="KAF9817938.1"/>
    </source>
</evidence>
<dbReference type="AlphaFoldDB" id="A0A8H7U4B1"/>
<name>A0A8H7U4B1_9APHY</name>
<sequence>MATTAFSRFAAPTNSNDPVFVIVIVEDSRLMASKWEDIRNHYLLALLESLREADLTVPMRVWWLTSSPAFSALSTTVHDVSQCASIPDLNLGQQSDIAISTSTIRRATNIFSSSSRQKSGHQHLIVVAALPLLGGGDGPSPMQSGIDPWIGISLALCQEKLRLHLILGPAHEAKAFHELFHRARYCQSLAEVPPWFHVDTSRFTVLLSGTLCDGSQDRRARSRGPWLPTTPGHANGSASSPPDSTTAALLSLQSMTPRLTEFHTMEWSARGSTADRKHGTRAAARGAELMQALAYHHATARTPALSHGQQFYDQSSAMLTGATHLPSVPDANYNLEGMSPPSGMSSLPRGSVSYDNTPLGSQTSTPLPSPSLTAPGSPTNSFEDQPFIVTPEYEAFVAARFEEVLRSGAIQASMTPEMSAAVPGQPSYEAASPTAQEHGFSYSLQQPMHSGFQNSGPHWDGGQSYVQQVPEYGALHAGQWYPS</sequence>
<proteinExistence type="predicted"/>
<protein>
    <submittedName>
        <fullName evidence="2">Uncharacterized protein</fullName>
    </submittedName>
</protein>
<feature type="compositionally biased region" description="Low complexity" evidence="1">
    <location>
        <begin position="337"/>
        <end position="379"/>
    </location>
</feature>
<gene>
    <name evidence="2" type="ORF">IEO21_03132</name>
</gene>
<organism evidence="2 3">
    <name type="scientific">Rhodonia placenta</name>
    <dbReference type="NCBI Taxonomy" id="104341"/>
    <lineage>
        <taxon>Eukaryota</taxon>
        <taxon>Fungi</taxon>
        <taxon>Dikarya</taxon>
        <taxon>Basidiomycota</taxon>
        <taxon>Agaricomycotina</taxon>
        <taxon>Agaricomycetes</taxon>
        <taxon>Polyporales</taxon>
        <taxon>Adustoporiaceae</taxon>
        <taxon>Rhodonia</taxon>
    </lineage>
</organism>
<reference evidence="2" key="2">
    <citation type="journal article" name="Front. Microbiol.">
        <title>Degradative Capacity of Two Strains of Rhodonia placenta: From Phenotype to Genotype.</title>
        <authorList>
            <person name="Kolle M."/>
            <person name="Horta M.A.C."/>
            <person name="Nowrousian M."/>
            <person name="Ohm R.A."/>
            <person name="Benz J.P."/>
            <person name="Pilgard A."/>
        </authorList>
    </citation>
    <scope>NUCLEOTIDE SEQUENCE</scope>
    <source>
        <strain evidence="2">FPRL280</strain>
    </source>
</reference>
<dbReference type="Proteomes" id="UP000639403">
    <property type="component" value="Unassembled WGS sequence"/>
</dbReference>